<accession>A0ACC0C5F2</accession>
<sequence>MLVQAELQQKSDSPSYSLAQSCLHLLRYFPGTLLAAHNILKEKPEKIVRMVKMMSCRDKMQSVLESCVLPPEDVLGPPTIYMAQEQELELIKPTTGEKSNKSRFFLNWQKSHFAF</sequence>
<organism evidence="1 2">
    <name type="scientific">Catharanthus roseus</name>
    <name type="common">Madagascar periwinkle</name>
    <name type="synonym">Vinca rosea</name>
    <dbReference type="NCBI Taxonomy" id="4058"/>
    <lineage>
        <taxon>Eukaryota</taxon>
        <taxon>Viridiplantae</taxon>
        <taxon>Streptophyta</taxon>
        <taxon>Embryophyta</taxon>
        <taxon>Tracheophyta</taxon>
        <taxon>Spermatophyta</taxon>
        <taxon>Magnoliopsida</taxon>
        <taxon>eudicotyledons</taxon>
        <taxon>Gunneridae</taxon>
        <taxon>Pentapetalae</taxon>
        <taxon>asterids</taxon>
        <taxon>lamiids</taxon>
        <taxon>Gentianales</taxon>
        <taxon>Apocynaceae</taxon>
        <taxon>Rauvolfioideae</taxon>
        <taxon>Vinceae</taxon>
        <taxon>Catharanthinae</taxon>
        <taxon>Catharanthus</taxon>
    </lineage>
</organism>
<proteinExistence type="predicted"/>
<dbReference type="EMBL" id="CM044701">
    <property type="protein sequence ID" value="KAI5680110.1"/>
    <property type="molecule type" value="Genomic_DNA"/>
</dbReference>
<gene>
    <name evidence="1" type="ORF">M9H77_01337</name>
</gene>
<dbReference type="Proteomes" id="UP001060085">
    <property type="component" value="Linkage Group LG01"/>
</dbReference>
<reference evidence="2" key="1">
    <citation type="journal article" date="2023" name="Nat. Plants">
        <title>Single-cell RNA sequencing provides a high-resolution roadmap for understanding the multicellular compartmentation of specialized metabolism.</title>
        <authorList>
            <person name="Sun S."/>
            <person name="Shen X."/>
            <person name="Li Y."/>
            <person name="Li Y."/>
            <person name="Wang S."/>
            <person name="Li R."/>
            <person name="Zhang H."/>
            <person name="Shen G."/>
            <person name="Guo B."/>
            <person name="Wei J."/>
            <person name="Xu J."/>
            <person name="St-Pierre B."/>
            <person name="Chen S."/>
            <person name="Sun C."/>
        </authorList>
    </citation>
    <scope>NUCLEOTIDE SEQUENCE [LARGE SCALE GENOMIC DNA]</scope>
</reference>
<name>A0ACC0C5F2_CATRO</name>
<evidence type="ECO:0000313" key="1">
    <source>
        <dbReference type="EMBL" id="KAI5680110.1"/>
    </source>
</evidence>
<protein>
    <submittedName>
        <fullName evidence="1">Uncharacterized protein</fullName>
    </submittedName>
</protein>
<keyword evidence="2" id="KW-1185">Reference proteome</keyword>
<evidence type="ECO:0000313" key="2">
    <source>
        <dbReference type="Proteomes" id="UP001060085"/>
    </source>
</evidence>
<comment type="caution">
    <text evidence="1">The sequence shown here is derived from an EMBL/GenBank/DDBJ whole genome shotgun (WGS) entry which is preliminary data.</text>
</comment>